<evidence type="ECO:0000256" key="4">
    <source>
        <dbReference type="ARBA" id="ARBA00023014"/>
    </source>
</evidence>
<dbReference type="CDD" id="cd24036">
    <property type="entry name" value="ASKHA_NBD_BcrAD_BadFG_HgdC_HadI"/>
    <property type="match status" value="1"/>
</dbReference>
<dbReference type="EMBL" id="FRCK01000001">
    <property type="protein sequence ID" value="SHL77086.1"/>
    <property type="molecule type" value="Genomic_DNA"/>
</dbReference>
<comment type="cofactor">
    <cofactor evidence="1">
        <name>[4Fe-4S] cluster</name>
        <dbReference type="ChEBI" id="CHEBI:49883"/>
    </cofactor>
</comment>
<dbReference type="GO" id="GO:0046872">
    <property type="term" value="F:metal ion binding"/>
    <property type="evidence" value="ECO:0007669"/>
    <property type="project" value="UniProtKB-KW"/>
</dbReference>
<dbReference type="GO" id="GO:0051536">
    <property type="term" value="F:iron-sulfur cluster binding"/>
    <property type="evidence" value="ECO:0007669"/>
    <property type="project" value="UniProtKB-KW"/>
</dbReference>
<protein>
    <submittedName>
        <fullName evidence="6">CoA-substrate-specific enzyme activase, putative</fullName>
    </submittedName>
</protein>
<dbReference type="PANTHER" id="PTHR32329">
    <property type="entry name" value="BIFUNCTIONAL PROTEIN [INCLUDES 2-HYDROXYACYL-COA DEHYDRATASE (N-TER) AND ITS ACTIVATOR DOMAIN (C_TERM)-RELATED"/>
    <property type="match status" value="1"/>
</dbReference>
<reference evidence="7" key="1">
    <citation type="submission" date="2016-11" db="EMBL/GenBank/DDBJ databases">
        <authorList>
            <person name="Varghese N."/>
            <person name="Submissions S."/>
        </authorList>
    </citation>
    <scope>NUCLEOTIDE SEQUENCE [LARGE SCALE GENOMIC DNA]</scope>
    <source>
        <strain evidence="7">DSM 6637</strain>
    </source>
</reference>
<dbReference type="Pfam" id="PF01869">
    <property type="entry name" value="BcrAD_BadFG"/>
    <property type="match status" value="1"/>
</dbReference>
<dbReference type="OrthoDB" id="9177882at2"/>
<accession>A0A1M7DC54</accession>
<keyword evidence="2" id="KW-0479">Metal-binding</keyword>
<evidence type="ECO:0000313" key="7">
    <source>
        <dbReference type="Proteomes" id="UP000184444"/>
    </source>
</evidence>
<feature type="domain" description="ATPase BadF/BadG/BcrA/BcrD type" evidence="5">
    <location>
        <begin position="7"/>
        <end position="255"/>
    </location>
</feature>
<dbReference type="NCBIfam" id="TIGR00241">
    <property type="entry name" value="CoA_E_activ"/>
    <property type="match status" value="1"/>
</dbReference>
<keyword evidence="3" id="KW-0408">Iron</keyword>
<dbReference type="InterPro" id="IPR002731">
    <property type="entry name" value="ATPase_BadF"/>
</dbReference>
<dbReference type="PANTHER" id="PTHR32329:SF2">
    <property type="entry name" value="BIFUNCTIONAL PROTEIN [INCLUDES 2-HYDROXYACYL-COA DEHYDRATASE (N-TER) AND ITS ACTIVATOR DOMAIN (C_TERM)"/>
    <property type="match status" value="1"/>
</dbReference>
<proteinExistence type="predicted"/>
<dbReference type="InterPro" id="IPR008275">
    <property type="entry name" value="CoA_E_activase_dom"/>
</dbReference>
<keyword evidence="7" id="KW-1185">Reference proteome</keyword>
<evidence type="ECO:0000256" key="1">
    <source>
        <dbReference type="ARBA" id="ARBA00001966"/>
    </source>
</evidence>
<sequence>MKSCVMGIDFGSTTAKAVILDLGGRMLASQVAHMGAVSGEGVAAAIAGALDAAGLAQADIGRTVATGYGRRMLDIADRNYTEITCHARGAVAMVPQARVVIDIGGQDSKVIAVDAQGLVMQFTMNDRCAAGTGKFFEVLARAMEIELEDMGALALQAQQSLKISSMCATFAETEVISLLAEGRSKADILGGVHAAVATRTVGLVGRVGRKGPIVMTGGVARNPAAVHYIEKALGEALILPEAPQIAGALGAALIGLDDYRREHREELEGDDALEAQMALDKACVPGCRGVPELAPPPATAPRGNAAALWKRIQSHL</sequence>
<dbReference type="RefSeq" id="WP_073060768.1">
    <property type="nucleotide sequence ID" value="NZ_FRCK01000001.1"/>
</dbReference>
<organism evidence="6 7">
    <name type="scientific">Paracoccus solventivorans</name>
    <dbReference type="NCBI Taxonomy" id="53463"/>
    <lineage>
        <taxon>Bacteria</taxon>
        <taxon>Pseudomonadati</taxon>
        <taxon>Pseudomonadota</taxon>
        <taxon>Alphaproteobacteria</taxon>
        <taxon>Rhodobacterales</taxon>
        <taxon>Paracoccaceae</taxon>
        <taxon>Paracoccus</taxon>
    </lineage>
</organism>
<dbReference type="Gene3D" id="3.30.420.40">
    <property type="match status" value="2"/>
</dbReference>
<dbReference type="InterPro" id="IPR051805">
    <property type="entry name" value="Dehydratase_Activator_Redct"/>
</dbReference>
<evidence type="ECO:0000313" key="6">
    <source>
        <dbReference type="EMBL" id="SHL77086.1"/>
    </source>
</evidence>
<dbReference type="Proteomes" id="UP000184444">
    <property type="component" value="Unassembled WGS sequence"/>
</dbReference>
<evidence type="ECO:0000256" key="3">
    <source>
        <dbReference type="ARBA" id="ARBA00023004"/>
    </source>
</evidence>
<name>A0A1M7DC54_9RHOB</name>
<gene>
    <name evidence="6" type="ORF">SAMN05444389_101274</name>
</gene>
<dbReference type="SUPFAM" id="SSF53067">
    <property type="entry name" value="Actin-like ATPase domain"/>
    <property type="match status" value="1"/>
</dbReference>
<evidence type="ECO:0000256" key="2">
    <source>
        <dbReference type="ARBA" id="ARBA00022723"/>
    </source>
</evidence>
<keyword evidence="4" id="KW-0411">Iron-sulfur</keyword>
<dbReference type="AlphaFoldDB" id="A0A1M7DC54"/>
<evidence type="ECO:0000259" key="5">
    <source>
        <dbReference type="Pfam" id="PF01869"/>
    </source>
</evidence>
<dbReference type="STRING" id="53463.SAMN05444389_101274"/>
<dbReference type="InterPro" id="IPR043129">
    <property type="entry name" value="ATPase_NBD"/>
</dbReference>